<protein>
    <recommendedName>
        <fullName evidence="4">Bromodomain associated domain-containing protein</fullName>
    </recommendedName>
</protein>
<feature type="region of interest" description="Disordered" evidence="1">
    <location>
        <begin position="605"/>
        <end position="626"/>
    </location>
</feature>
<organism evidence="2 3">
    <name type="scientific">Protea cynaroides</name>
    <dbReference type="NCBI Taxonomy" id="273540"/>
    <lineage>
        <taxon>Eukaryota</taxon>
        <taxon>Viridiplantae</taxon>
        <taxon>Streptophyta</taxon>
        <taxon>Embryophyta</taxon>
        <taxon>Tracheophyta</taxon>
        <taxon>Spermatophyta</taxon>
        <taxon>Magnoliopsida</taxon>
        <taxon>Proteales</taxon>
        <taxon>Proteaceae</taxon>
        <taxon>Protea</taxon>
    </lineage>
</organism>
<reference evidence="2" key="1">
    <citation type="journal article" date="2023" name="Plant J.">
        <title>The genome of the king protea, Protea cynaroides.</title>
        <authorList>
            <person name="Chang J."/>
            <person name="Duong T.A."/>
            <person name="Schoeman C."/>
            <person name="Ma X."/>
            <person name="Roodt D."/>
            <person name="Barker N."/>
            <person name="Li Z."/>
            <person name="Van de Peer Y."/>
            <person name="Mizrachi E."/>
        </authorList>
    </citation>
    <scope>NUCLEOTIDE SEQUENCE</scope>
    <source>
        <tissue evidence="2">Young leaves</tissue>
    </source>
</reference>
<dbReference type="PANTHER" id="PTHR37604">
    <property type="entry name" value="TRANSCRIPTION INITIATION FACTOR TFIID SUBUNIT"/>
    <property type="match status" value="1"/>
</dbReference>
<feature type="region of interest" description="Disordered" evidence="1">
    <location>
        <begin position="82"/>
        <end position="114"/>
    </location>
</feature>
<dbReference type="PANTHER" id="PTHR37604:SF1">
    <property type="entry name" value="TRANSCRIPTION INITIATION FACTOR TFIID SUBUNIT"/>
    <property type="match status" value="1"/>
</dbReference>
<accession>A0A9Q0K991</accession>
<dbReference type="OrthoDB" id="1906016at2759"/>
<evidence type="ECO:0000256" key="1">
    <source>
        <dbReference type="SAM" id="MobiDB-lite"/>
    </source>
</evidence>
<comment type="caution">
    <text evidence="2">The sequence shown here is derived from an EMBL/GenBank/DDBJ whole genome shotgun (WGS) entry which is preliminary data.</text>
</comment>
<name>A0A9Q0K991_9MAGN</name>
<dbReference type="EMBL" id="JAMYWD010000007">
    <property type="protein sequence ID" value="KAJ4966251.1"/>
    <property type="molecule type" value="Genomic_DNA"/>
</dbReference>
<dbReference type="GO" id="GO:0046982">
    <property type="term" value="F:protein heterodimerization activity"/>
    <property type="evidence" value="ECO:0007669"/>
    <property type="project" value="InterPro"/>
</dbReference>
<sequence length="626" mass="70420">MALLGEDGRGYELARKLEGCGVWRSWLGESSYTSFTHFLASPSTWEAFMMTDDSKTRAQIQLQLRVRALLYDKASVSLFLRSHPSSSFSSPSSSSSSSSSAASSSSSSSSTAAAPSKLNPAYLQLHGDDVYFSLEDVTPNVGVQPPEGSAPGNLVQSKIQSKLAFSAGSRFVEPEVNNISDKSGHDDLPESWYNQFNEKNRASRQNILPFGDQESHKRTPEGMSTYLRLLEKHKRQRQAFKEDQYVGLENPIWENGSKMHLFSVSDGKYLMDDDTSFVPETMFPLNCVPDSALPPTSRAEDNKKIEFHGVLDCLPHVVTRGPAMMERFGIRPDYLGTGFERSKYRGKNGLERNRKPLAQEQALQMSRKVISRVLATLGFEGATEVSMEILSQFLSCHICKLGRILKVLTDSYRKQWSAIEILKMFLQTAGYSVGALAEFTKDGNRIFTQQTPQNLRGLQSGFQSQHQSPILQPQQFPRQMHSHMQMQMMQPHNLAYQQQQQWERMRRRQPSTPRSGMSMDKERPLMEVKIENATESPLEGNSSIVNGRQPHLQFRQQQMGVMANLPAQSSHQFKQLASLQIPQLQTQNMVMVRPPPVKVEGFQELMGGDASLKHDSEEHKLTSPSK</sequence>
<dbReference type="Gene3D" id="1.10.20.10">
    <property type="entry name" value="Histone, subunit A"/>
    <property type="match status" value="1"/>
</dbReference>
<dbReference type="InterPro" id="IPR009072">
    <property type="entry name" value="Histone-fold"/>
</dbReference>
<dbReference type="Proteomes" id="UP001141806">
    <property type="component" value="Unassembled WGS sequence"/>
</dbReference>
<gene>
    <name evidence="2" type="ORF">NE237_018100</name>
</gene>
<keyword evidence="3" id="KW-1185">Reference proteome</keyword>
<dbReference type="AlphaFoldDB" id="A0A9Q0K991"/>
<evidence type="ECO:0000313" key="3">
    <source>
        <dbReference type="Proteomes" id="UP001141806"/>
    </source>
</evidence>
<proteinExistence type="predicted"/>
<evidence type="ECO:0008006" key="4">
    <source>
        <dbReference type="Google" id="ProtNLM"/>
    </source>
</evidence>
<evidence type="ECO:0000313" key="2">
    <source>
        <dbReference type="EMBL" id="KAJ4966251.1"/>
    </source>
</evidence>
<feature type="compositionally biased region" description="Basic and acidic residues" evidence="1">
    <location>
        <begin position="611"/>
        <end position="626"/>
    </location>
</feature>